<evidence type="ECO:0000313" key="4">
    <source>
        <dbReference type="Proteomes" id="UP000503178"/>
    </source>
</evidence>
<dbReference type="InterPro" id="IPR015946">
    <property type="entry name" value="KH_dom-like_a/b"/>
</dbReference>
<name>A0A1L5YBJ1_9EUKA</name>
<dbReference type="InterPro" id="IPR000238">
    <property type="entry name" value="RbfA"/>
</dbReference>
<proteinExistence type="inferred from homology"/>
<dbReference type="Proteomes" id="UP000503178">
    <property type="component" value="Chromatophore Pltd"/>
</dbReference>
<dbReference type="GO" id="GO:0005829">
    <property type="term" value="C:cytosol"/>
    <property type="evidence" value="ECO:0007669"/>
    <property type="project" value="TreeGrafter"/>
</dbReference>
<geneLocation type="plastid" evidence="1"/>
<dbReference type="PANTHER" id="PTHR33515:SF1">
    <property type="entry name" value="RIBOSOME-BINDING FACTOR A, CHLOROPLASTIC-RELATED"/>
    <property type="match status" value="1"/>
</dbReference>
<dbReference type="PANTHER" id="PTHR33515">
    <property type="entry name" value="RIBOSOME-BINDING FACTOR A, CHLOROPLASTIC-RELATED"/>
    <property type="match status" value="1"/>
</dbReference>
<dbReference type="Gene3D" id="3.30.300.20">
    <property type="match status" value="1"/>
</dbReference>
<evidence type="ECO:0000313" key="3">
    <source>
        <dbReference type="EMBL" id="BBL86054.1"/>
    </source>
</evidence>
<sequence>MAQSRRIERVAALIRREASELLLRKIRDERVHQGIMSITEVEVAGDLQHCKIFVSVFGTEEERQQTLLGLQSAAVFIRGELGRRLKLRRAPEIIFRLDRGIEKGSAVLNLLNEIEQKRIKHKIQEDDDMQFSSFT</sequence>
<dbReference type="InterPro" id="IPR023799">
    <property type="entry name" value="RbfA_dom_sf"/>
</dbReference>
<reference evidence="3 4" key="2">
    <citation type="submission" date="2019-06" db="EMBL/GenBank/DDBJ databases">
        <title>A hidden player of endosymbiotic evolution: DNA virus triggered massive gene transfer.</title>
        <authorList>
            <person name="Matsuo M."/>
            <person name="Katahata A."/>
            <person name="Tachikawa M."/>
            <person name="Minakuchi Y."/>
            <person name="Noguchi H."/>
            <person name="Toyoda A."/>
            <person name="Fujiyama A."/>
            <person name="Suzuki Y."/>
            <person name="Satoh S."/>
            <person name="Nakayama T."/>
            <person name="Kamikawa R."/>
            <person name="Nomura M."/>
            <person name="Inagaki Y."/>
            <person name="Ishida K."/>
            <person name="Obokata J."/>
        </authorList>
    </citation>
    <scope>NUCLEOTIDE SEQUENCE [LARGE SCALE GENOMIC DNA]</scope>
    <source>
        <strain evidence="3 4">MYN1</strain>
    </source>
</reference>
<dbReference type="Pfam" id="PF02033">
    <property type="entry name" value="RBFA"/>
    <property type="match status" value="1"/>
</dbReference>
<keyword evidence="1" id="KW-0934">Plastid</keyword>
<dbReference type="GO" id="GO:0006364">
    <property type="term" value="P:rRNA processing"/>
    <property type="evidence" value="ECO:0007669"/>
    <property type="project" value="InterPro"/>
</dbReference>
<dbReference type="HAMAP" id="MF_00003">
    <property type="entry name" value="RbfA"/>
    <property type="match status" value="1"/>
</dbReference>
<dbReference type="GO" id="GO:0043024">
    <property type="term" value="F:ribosomal small subunit binding"/>
    <property type="evidence" value="ECO:0007669"/>
    <property type="project" value="TreeGrafter"/>
</dbReference>
<dbReference type="SUPFAM" id="SSF89919">
    <property type="entry name" value="Ribosome-binding factor A, RbfA"/>
    <property type="match status" value="1"/>
</dbReference>
<dbReference type="InterPro" id="IPR020053">
    <property type="entry name" value="Ribosome-bd_factorA_CS"/>
</dbReference>
<reference evidence="1" key="1">
    <citation type="journal article" date="2017" name="Protist">
        <title>Diversity of the Photosynthetic Paulinella Species, with the Description of Paulinella micropora sp. nov. and the Chromatophore Genome Sequence for strain KR01.</title>
        <authorList>
            <person name="Lhee D."/>
            <person name="Yang E.C."/>
            <person name="Kim J.I."/>
            <person name="Nakayama T."/>
            <person name="Zuccarello G."/>
            <person name="Andersen R.A."/>
            <person name="Yoon H.S."/>
        </authorList>
    </citation>
    <scope>NUCLEOTIDE SEQUENCE</scope>
    <source>
        <strain evidence="2">FK01</strain>
        <strain evidence="1">KR01</strain>
    </source>
</reference>
<evidence type="ECO:0000313" key="2">
    <source>
        <dbReference type="EMBL" id="AQX44840.1"/>
    </source>
</evidence>
<evidence type="ECO:0000313" key="1">
    <source>
        <dbReference type="EMBL" id="APP88073.1"/>
    </source>
</evidence>
<dbReference type="EMBL" id="KY124271">
    <property type="protein sequence ID" value="AQX44840.1"/>
    <property type="molecule type" value="Genomic_DNA"/>
</dbReference>
<dbReference type="NCBIfam" id="TIGR00082">
    <property type="entry name" value="rbfA"/>
    <property type="match status" value="1"/>
</dbReference>
<keyword evidence="4" id="KW-1185">Reference proteome</keyword>
<accession>A0A1L5YBJ1</accession>
<dbReference type="PROSITE" id="PS01319">
    <property type="entry name" value="RBFA"/>
    <property type="match status" value="1"/>
</dbReference>
<gene>
    <name evidence="3" type="primary">MYN1_Chr_238</name>
    <name evidence="1" type="ORF">PCKR_285</name>
    <name evidence="2" type="ORF">PFK_285</name>
    <name evidence="3" type="ORF">PMYN1_Chma245</name>
</gene>
<dbReference type="AlphaFoldDB" id="A0A1L5YBJ1"/>
<dbReference type="EMBL" id="KX897545">
    <property type="protein sequence ID" value="APP88073.1"/>
    <property type="molecule type" value="Genomic_DNA"/>
</dbReference>
<dbReference type="EMBL" id="LC490351">
    <property type="protein sequence ID" value="BBL86054.1"/>
    <property type="molecule type" value="Genomic_DNA"/>
</dbReference>
<protein>
    <submittedName>
        <fullName evidence="1">Ribosome-binding factor A</fullName>
    </submittedName>
</protein>
<organism evidence="1">
    <name type="scientific">Paulinella micropora</name>
    <dbReference type="NCBI Taxonomy" id="1928728"/>
    <lineage>
        <taxon>Eukaryota</taxon>
        <taxon>Sar</taxon>
        <taxon>Rhizaria</taxon>
        <taxon>Cercozoa</taxon>
        <taxon>Imbricatea</taxon>
        <taxon>Silicofilosea</taxon>
        <taxon>Euglyphida</taxon>
        <taxon>Paulinellidae</taxon>
        <taxon>Paulinella</taxon>
    </lineage>
</organism>